<protein>
    <submittedName>
        <fullName evidence="2">Uncharacterized protein</fullName>
    </submittedName>
</protein>
<feature type="compositionally biased region" description="Low complexity" evidence="1">
    <location>
        <begin position="129"/>
        <end position="148"/>
    </location>
</feature>
<dbReference type="Proteomes" id="UP000318554">
    <property type="component" value="Unassembled WGS sequence"/>
</dbReference>
<organism evidence="2 3">
    <name type="scientific">Tepidimonas aquatica</name>
    <dbReference type="NCBI Taxonomy" id="247482"/>
    <lineage>
        <taxon>Bacteria</taxon>
        <taxon>Pseudomonadati</taxon>
        <taxon>Pseudomonadota</taxon>
        <taxon>Betaproteobacteria</taxon>
        <taxon>Burkholderiales</taxon>
        <taxon>Tepidimonas</taxon>
    </lineage>
</organism>
<dbReference type="AlphaFoldDB" id="A0A554WRR1"/>
<feature type="region of interest" description="Disordered" evidence="1">
    <location>
        <begin position="116"/>
        <end position="149"/>
    </location>
</feature>
<sequence>MNQPDPGAWAQAWAPFARLFPGMPESPAAAPVQAADAGTPAPPWAGWVAPVLDVDELDRRIRDLQAVHFWLEQNARALQATIQALQVQRMTLAALRSMNVGLQTMAQANAAAAQGASPSAPSAQPPGVAPTSAGSAAADAQQASGTAPGFDPVSWWRALSEQFQTIAQQTMADAARGVATSAPNPAPNAQGAPPAAPAAARRAGRRTPPPQRP</sequence>
<dbReference type="EMBL" id="VJNA01000007">
    <property type="protein sequence ID" value="TSE26260.1"/>
    <property type="molecule type" value="Genomic_DNA"/>
</dbReference>
<dbReference type="InterPro" id="IPR050026">
    <property type="entry name" value="PHA_gran_PhaM_N"/>
</dbReference>
<keyword evidence="3" id="KW-1185">Reference proteome</keyword>
<reference evidence="2 3" key="1">
    <citation type="submission" date="2019-07" db="EMBL/GenBank/DDBJ databases">
        <title>Tepidimonas aquatica CLN-1 draft genome.</title>
        <authorList>
            <person name="Da Costa M.S."/>
            <person name="Froufe H.J.C."/>
            <person name="Egas C."/>
            <person name="Albuquerque L."/>
        </authorList>
    </citation>
    <scope>NUCLEOTIDE SEQUENCE [LARGE SCALE GENOMIC DNA]</scope>
    <source>
        <strain evidence="2 3">CLN-1</strain>
    </source>
</reference>
<accession>A0A554WRR1</accession>
<proteinExistence type="predicted"/>
<dbReference type="NCBIfam" id="NF043076">
    <property type="entry name" value="PHA_gran_PhaM"/>
    <property type="match status" value="1"/>
</dbReference>
<gene>
    <name evidence="2" type="ORF">Taqua_00734</name>
</gene>
<comment type="caution">
    <text evidence="2">The sequence shown here is derived from an EMBL/GenBank/DDBJ whole genome shotgun (WGS) entry which is preliminary data.</text>
</comment>
<dbReference type="OrthoDB" id="8566581at2"/>
<feature type="compositionally biased region" description="Low complexity" evidence="1">
    <location>
        <begin position="187"/>
        <end position="201"/>
    </location>
</feature>
<evidence type="ECO:0000313" key="3">
    <source>
        <dbReference type="Proteomes" id="UP000318554"/>
    </source>
</evidence>
<evidence type="ECO:0000256" key="1">
    <source>
        <dbReference type="SAM" id="MobiDB-lite"/>
    </source>
</evidence>
<name>A0A554WRR1_9BURK</name>
<feature type="region of interest" description="Disordered" evidence="1">
    <location>
        <begin position="171"/>
        <end position="213"/>
    </location>
</feature>
<dbReference type="RefSeq" id="WP_144324845.1">
    <property type="nucleotide sequence ID" value="NZ_VJNA01000007.1"/>
</dbReference>
<evidence type="ECO:0000313" key="2">
    <source>
        <dbReference type="EMBL" id="TSE26260.1"/>
    </source>
</evidence>